<sequence>MNRNNSNNETCANWPSDQYRAGERRLGILPPSGGAPSLVSLLSRAYAESSSPTLFSDTSLEETIGDRQGLLVDTISSALDIVEDGSVSFDNPCVRSNRMPSVGHKRHSSSTRQ</sequence>
<dbReference type="AlphaFoldDB" id="A0AAD2JNR4"/>
<accession>A0AAD2JNR4</accession>
<evidence type="ECO:0000256" key="1">
    <source>
        <dbReference type="SAM" id="MobiDB-lite"/>
    </source>
</evidence>
<reference evidence="2" key="1">
    <citation type="submission" date="2023-08" db="EMBL/GenBank/DDBJ databases">
        <authorList>
            <person name="Audoor S."/>
            <person name="Bilcke G."/>
        </authorList>
    </citation>
    <scope>NUCLEOTIDE SEQUENCE</scope>
</reference>
<protein>
    <submittedName>
        <fullName evidence="2">Uncharacterized protein</fullName>
    </submittedName>
</protein>
<gene>
    <name evidence="2" type="ORF">CYCCA115_LOCUS22723</name>
</gene>
<name>A0AAD2JNR4_9STRA</name>
<evidence type="ECO:0000313" key="3">
    <source>
        <dbReference type="Proteomes" id="UP001295423"/>
    </source>
</evidence>
<evidence type="ECO:0000313" key="2">
    <source>
        <dbReference type="EMBL" id="CAJ1967334.1"/>
    </source>
</evidence>
<feature type="compositionally biased region" description="Basic residues" evidence="1">
    <location>
        <begin position="103"/>
        <end position="113"/>
    </location>
</feature>
<comment type="caution">
    <text evidence="2">The sequence shown here is derived from an EMBL/GenBank/DDBJ whole genome shotgun (WGS) entry which is preliminary data.</text>
</comment>
<dbReference type="EMBL" id="CAKOGP040002325">
    <property type="protein sequence ID" value="CAJ1967334.1"/>
    <property type="molecule type" value="Genomic_DNA"/>
</dbReference>
<keyword evidence="3" id="KW-1185">Reference proteome</keyword>
<feature type="region of interest" description="Disordered" evidence="1">
    <location>
        <begin position="90"/>
        <end position="113"/>
    </location>
</feature>
<organism evidence="2 3">
    <name type="scientific">Cylindrotheca closterium</name>
    <dbReference type="NCBI Taxonomy" id="2856"/>
    <lineage>
        <taxon>Eukaryota</taxon>
        <taxon>Sar</taxon>
        <taxon>Stramenopiles</taxon>
        <taxon>Ochrophyta</taxon>
        <taxon>Bacillariophyta</taxon>
        <taxon>Bacillariophyceae</taxon>
        <taxon>Bacillariophycidae</taxon>
        <taxon>Bacillariales</taxon>
        <taxon>Bacillariaceae</taxon>
        <taxon>Cylindrotheca</taxon>
    </lineage>
</organism>
<dbReference type="Proteomes" id="UP001295423">
    <property type="component" value="Unassembled WGS sequence"/>
</dbReference>
<proteinExistence type="predicted"/>